<keyword evidence="3" id="KW-1185">Reference proteome</keyword>
<organism evidence="2 3">
    <name type="scientific">Kwoniella shandongensis</name>
    <dbReference type="NCBI Taxonomy" id="1734106"/>
    <lineage>
        <taxon>Eukaryota</taxon>
        <taxon>Fungi</taxon>
        <taxon>Dikarya</taxon>
        <taxon>Basidiomycota</taxon>
        <taxon>Agaricomycotina</taxon>
        <taxon>Tremellomycetes</taxon>
        <taxon>Tremellales</taxon>
        <taxon>Cryptococcaceae</taxon>
        <taxon>Kwoniella</taxon>
    </lineage>
</organism>
<reference evidence="2" key="1">
    <citation type="submission" date="2017-08" db="EMBL/GenBank/DDBJ databases">
        <authorList>
            <person name="Cuomo C."/>
            <person name="Billmyre B."/>
            <person name="Heitman J."/>
        </authorList>
    </citation>
    <scope>NUCLEOTIDE SEQUENCE</scope>
    <source>
        <strain evidence="2">CBS 12478</strain>
    </source>
</reference>
<dbReference type="EMBL" id="CP144054">
    <property type="protein sequence ID" value="WWD17822.1"/>
    <property type="molecule type" value="Genomic_DNA"/>
</dbReference>
<name>A0AAJ8LH84_9TREE</name>
<accession>A0AAJ8LH84</accession>
<dbReference type="AlphaFoldDB" id="A0AAJ8LH84"/>
<evidence type="ECO:0000313" key="3">
    <source>
        <dbReference type="Proteomes" id="UP000322225"/>
    </source>
</evidence>
<evidence type="ECO:0000313" key="2">
    <source>
        <dbReference type="EMBL" id="WWD17822.1"/>
    </source>
</evidence>
<dbReference type="GeneID" id="43588879"/>
<evidence type="ECO:0000256" key="1">
    <source>
        <dbReference type="SAM" id="MobiDB-lite"/>
    </source>
</evidence>
<feature type="compositionally biased region" description="Polar residues" evidence="1">
    <location>
        <begin position="51"/>
        <end position="65"/>
    </location>
</feature>
<dbReference type="KEGG" id="ksn:43588879"/>
<gene>
    <name evidence="2" type="ORF">CI109_102265</name>
</gene>
<proteinExistence type="predicted"/>
<protein>
    <submittedName>
        <fullName evidence="2">Uncharacterized protein</fullName>
    </submittedName>
</protein>
<feature type="compositionally biased region" description="Low complexity" evidence="1">
    <location>
        <begin position="66"/>
        <end position="100"/>
    </location>
</feature>
<feature type="compositionally biased region" description="Basic and acidic residues" evidence="1">
    <location>
        <begin position="117"/>
        <end position="126"/>
    </location>
</feature>
<feature type="region of interest" description="Disordered" evidence="1">
    <location>
        <begin position="51"/>
        <end position="132"/>
    </location>
</feature>
<dbReference type="RefSeq" id="XP_031860856.2">
    <property type="nucleotide sequence ID" value="XM_032004741.2"/>
</dbReference>
<reference evidence="2" key="2">
    <citation type="submission" date="2024-01" db="EMBL/GenBank/DDBJ databases">
        <title>Comparative genomics of Cryptococcus and Kwoniella reveals pathogenesis evolution and contrasting modes of karyotype evolution via chromosome fusion or intercentromeric recombination.</title>
        <authorList>
            <person name="Coelho M.A."/>
            <person name="David-Palma M."/>
            <person name="Shea T."/>
            <person name="Bowers K."/>
            <person name="McGinley-Smith S."/>
            <person name="Mohammad A.W."/>
            <person name="Gnirke A."/>
            <person name="Yurkov A.M."/>
            <person name="Nowrousian M."/>
            <person name="Sun S."/>
            <person name="Cuomo C.A."/>
            <person name="Heitman J."/>
        </authorList>
    </citation>
    <scope>NUCLEOTIDE SEQUENCE</scope>
    <source>
        <strain evidence="2">CBS 12478</strain>
    </source>
</reference>
<sequence>MSSLQGKEGAQGRGGWQKSLFIQLILHTSRIYTFPDPYSLHTATHTHIIMSSNEEFHNNESVSTAPQTGSESGSSSSPRRELQSGSSQASELSSTVTSSSEIPKASTDSEIAANTTRDSEISDKHTYPTSDY</sequence>
<dbReference type="Proteomes" id="UP000322225">
    <property type="component" value="Chromosome 4"/>
</dbReference>
<feature type="compositionally biased region" description="Polar residues" evidence="1">
    <location>
        <begin position="106"/>
        <end position="116"/>
    </location>
</feature>